<dbReference type="PANTHER" id="PTHR33678:SF1">
    <property type="entry name" value="BLL1576 PROTEIN"/>
    <property type="match status" value="1"/>
</dbReference>
<evidence type="ECO:0000259" key="2">
    <source>
        <dbReference type="Pfam" id="PF13817"/>
    </source>
</evidence>
<evidence type="ECO:0000313" key="3">
    <source>
        <dbReference type="EMBL" id="BDC99023.1"/>
    </source>
</evidence>
<dbReference type="InterPro" id="IPR052344">
    <property type="entry name" value="Transposase-related"/>
</dbReference>
<evidence type="ECO:0008006" key="5">
    <source>
        <dbReference type="Google" id="ProtNLM"/>
    </source>
</evidence>
<evidence type="ECO:0000313" key="4">
    <source>
        <dbReference type="Proteomes" id="UP001354989"/>
    </source>
</evidence>
<name>A0ABN6LCB2_9BACT</name>
<feature type="domain" description="Transposase IS66 C-terminal" evidence="2">
    <location>
        <begin position="58"/>
        <end position="94"/>
    </location>
</feature>
<dbReference type="RefSeq" id="WP_421953300.1">
    <property type="nucleotide sequence ID" value="NZ_AP025292.1"/>
</dbReference>
<proteinExistence type="predicted"/>
<accession>A0ABN6LCB2</accession>
<reference evidence="3 4" key="1">
    <citation type="submission" date="2021-12" db="EMBL/GenBank/DDBJ databases">
        <title>Genome sequencing of bacteria with rrn-lacking chromosome and rrn-plasmid.</title>
        <authorList>
            <person name="Anda M."/>
            <person name="Iwasaki W."/>
        </authorList>
    </citation>
    <scope>NUCLEOTIDE SEQUENCE [LARGE SCALE GENOMIC DNA]</scope>
    <source>
        <strain evidence="3 4">NBRC 101262</strain>
    </source>
</reference>
<dbReference type="Pfam" id="PF13817">
    <property type="entry name" value="DDE_Tnp_IS66_C"/>
    <property type="match status" value="1"/>
</dbReference>
<dbReference type="EMBL" id="AP025292">
    <property type="protein sequence ID" value="BDC99023.1"/>
    <property type="molecule type" value="Genomic_DNA"/>
</dbReference>
<organism evidence="3 4">
    <name type="scientific">Persicobacter psychrovividus</name>
    <dbReference type="NCBI Taxonomy" id="387638"/>
    <lineage>
        <taxon>Bacteria</taxon>
        <taxon>Pseudomonadati</taxon>
        <taxon>Bacteroidota</taxon>
        <taxon>Cytophagia</taxon>
        <taxon>Cytophagales</taxon>
        <taxon>Persicobacteraceae</taxon>
        <taxon>Persicobacter</taxon>
    </lineage>
</organism>
<dbReference type="Pfam" id="PF03050">
    <property type="entry name" value="DDE_Tnp_IS66"/>
    <property type="match status" value="1"/>
</dbReference>
<gene>
    <name evidence="3" type="ORF">PEPS_13040</name>
</gene>
<dbReference type="PANTHER" id="PTHR33678">
    <property type="entry name" value="BLL1576 PROTEIN"/>
    <property type="match status" value="1"/>
</dbReference>
<dbReference type="InterPro" id="IPR039552">
    <property type="entry name" value="IS66_C"/>
</dbReference>
<dbReference type="InterPro" id="IPR004291">
    <property type="entry name" value="Transposase_IS66_central"/>
</dbReference>
<keyword evidence="4" id="KW-1185">Reference proteome</keyword>
<feature type="domain" description="Transposase IS66 central" evidence="1">
    <location>
        <begin position="20"/>
        <end position="51"/>
    </location>
</feature>
<sequence>MKREFREVVWDIKYGGWWGVYPDNNLIENQIRPIAIGRKNYMFVGSETGGHWAAMFYSFFATCKLNGINPMQWLTFVFEHIHSTSENELENLLPQNFETGE</sequence>
<evidence type="ECO:0000259" key="1">
    <source>
        <dbReference type="Pfam" id="PF03050"/>
    </source>
</evidence>
<dbReference type="Proteomes" id="UP001354989">
    <property type="component" value="Chromosome"/>
</dbReference>
<protein>
    <recommendedName>
        <fullName evidence="5">Transposase</fullName>
    </recommendedName>
</protein>